<sequence>MRKQPGVRILFLCLFITKTVLSSKAKNVLLLLADDGGFEIGAYLNKICQTPNIDALAQRGVLFNNAFSSVSSCSPSRAALLTGTPSHQNGMYGLHHGIHHFSSFDNITSLPAILRQHDVYTGIIGKKHVGPAEVYRFDYEQTEENNHINQVGRNITHMKLLAREFLTSANQKQKPFFLYVGFHDPHRCGHRDPQYGPFCERFGSGEEGMGVIPDWKPWYYQWDEVELPFHIQDTEAARRDVAAQYTTMSRLDQGVALILKELEDAGHSDDTLVIFTSDNGIPFPSGRTNLYQPGLREPLIIVSPEANVRRNQVSGAMTSLLDLMPTVLDWMGVKREQYESNEIHQPDMPKSLLPILEKEPPYSDRDAVFASQTHHEVTMYYPMRAVITRRYKLIHNLNFGMPFPIDQDLYVSPTFQSNGMSSLKDHGNPHSYEFIDLVGISRFKTPLMRGSLWAARPLRKDQLTLNGYTESHPQQAATAVVQDAKAILLSTGVGTVRCTARPRRDQQPARQGVAGGRGAAVARAAGGVAARHPRPLAVRARRRAGGRLPQPRQRPAAERLSMFMSLSIDEGTNGSKHDCPGDSATASRDSYSTRGGTVGVLVGRPHTT</sequence>
<evidence type="ECO:0000256" key="4">
    <source>
        <dbReference type="ARBA" id="ARBA00022801"/>
    </source>
</evidence>
<evidence type="ECO:0000256" key="6">
    <source>
        <dbReference type="SAM" id="MobiDB-lite"/>
    </source>
</evidence>
<feature type="compositionally biased region" description="Low complexity" evidence="6">
    <location>
        <begin position="593"/>
        <end position="608"/>
    </location>
</feature>
<dbReference type="GO" id="GO:0016250">
    <property type="term" value="F:N-sulfoglucosamine sulfohydrolase activity"/>
    <property type="evidence" value="ECO:0007669"/>
    <property type="project" value="TreeGrafter"/>
</dbReference>
<dbReference type="InterPro" id="IPR024607">
    <property type="entry name" value="Sulfatase_CS"/>
</dbReference>
<dbReference type="Proteomes" id="UP001153714">
    <property type="component" value="Chromosome 15"/>
</dbReference>
<comment type="similarity">
    <text evidence="2">Belongs to the sulfatase family.</text>
</comment>
<evidence type="ECO:0000256" key="5">
    <source>
        <dbReference type="ARBA" id="ARBA00023180"/>
    </source>
</evidence>
<dbReference type="CDD" id="cd16027">
    <property type="entry name" value="SGSH"/>
    <property type="match status" value="1"/>
</dbReference>
<dbReference type="OrthoDB" id="10012954at2759"/>
<evidence type="ECO:0000256" key="1">
    <source>
        <dbReference type="ARBA" id="ARBA00001913"/>
    </source>
</evidence>
<proteinExistence type="inferred from homology"/>
<dbReference type="GO" id="GO:0030200">
    <property type="term" value="P:heparan sulfate proteoglycan catabolic process"/>
    <property type="evidence" value="ECO:0007669"/>
    <property type="project" value="TreeGrafter"/>
</dbReference>
<dbReference type="Pfam" id="PF00884">
    <property type="entry name" value="Sulfatase"/>
    <property type="match status" value="1"/>
</dbReference>
<keyword evidence="3 7" id="KW-0732">Signal</keyword>
<feature type="chain" id="PRO_5040383093" description="Sulfatase N-terminal domain-containing protein" evidence="7">
    <location>
        <begin position="26"/>
        <end position="608"/>
    </location>
</feature>
<protein>
    <recommendedName>
        <fullName evidence="8">Sulfatase N-terminal domain-containing protein</fullName>
    </recommendedName>
</protein>
<comment type="cofactor">
    <cofactor evidence="1">
        <name>Ca(2+)</name>
        <dbReference type="ChEBI" id="CHEBI:29108"/>
    </cofactor>
</comment>
<gene>
    <name evidence="9" type="ORF">DIATSA_LOCUS4371</name>
</gene>
<evidence type="ECO:0000259" key="8">
    <source>
        <dbReference type="Pfam" id="PF00884"/>
    </source>
</evidence>
<feature type="region of interest" description="Disordered" evidence="6">
    <location>
        <begin position="524"/>
        <end position="557"/>
    </location>
</feature>
<keyword evidence="10" id="KW-1185">Reference proteome</keyword>
<feature type="compositionally biased region" description="Basic residues" evidence="6">
    <location>
        <begin position="531"/>
        <end position="545"/>
    </location>
</feature>
<evidence type="ECO:0000256" key="3">
    <source>
        <dbReference type="ARBA" id="ARBA00022729"/>
    </source>
</evidence>
<dbReference type="PANTHER" id="PTHR43108:SF6">
    <property type="entry name" value="N-SULPHOGLUCOSAMINE SULPHOHYDROLASE"/>
    <property type="match status" value="1"/>
</dbReference>
<feature type="domain" description="Sulfatase N-terminal" evidence="8">
    <location>
        <begin position="26"/>
        <end position="333"/>
    </location>
</feature>
<dbReference type="EMBL" id="OU893346">
    <property type="protein sequence ID" value="CAG9786420.1"/>
    <property type="molecule type" value="Genomic_DNA"/>
</dbReference>
<feature type="region of interest" description="Disordered" evidence="6">
    <location>
        <begin position="569"/>
        <end position="608"/>
    </location>
</feature>
<reference evidence="9" key="2">
    <citation type="submission" date="2022-10" db="EMBL/GenBank/DDBJ databases">
        <authorList>
            <consortium name="ENA_rothamsted_submissions"/>
            <consortium name="culmorum"/>
            <person name="King R."/>
        </authorList>
    </citation>
    <scope>NUCLEOTIDE SEQUENCE</scope>
</reference>
<dbReference type="PROSITE" id="PS00523">
    <property type="entry name" value="SULFATASE_1"/>
    <property type="match status" value="1"/>
</dbReference>
<dbReference type="Gene3D" id="3.40.720.10">
    <property type="entry name" value="Alkaline Phosphatase, subunit A"/>
    <property type="match status" value="1"/>
</dbReference>
<evidence type="ECO:0000313" key="10">
    <source>
        <dbReference type="Proteomes" id="UP001153714"/>
    </source>
</evidence>
<dbReference type="PANTHER" id="PTHR43108">
    <property type="entry name" value="N-ACETYLGLUCOSAMINE-6-SULFATASE FAMILY MEMBER"/>
    <property type="match status" value="1"/>
</dbReference>
<organism evidence="9 10">
    <name type="scientific">Diatraea saccharalis</name>
    <name type="common">sugarcane borer</name>
    <dbReference type="NCBI Taxonomy" id="40085"/>
    <lineage>
        <taxon>Eukaryota</taxon>
        <taxon>Metazoa</taxon>
        <taxon>Ecdysozoa</taxon>
        <taxon>Arthropoda</taxon>
        <taxon>Hexapoda</taxon>
        <taxon>Insecta</taxon>
        <taxon>Pterygota</taxon>
        <taxon>Neoptera</taxon>
        <taxon>Endopterygota</taxon>
        <taxon>Lepidoptera</taxon>
        <taxon>Glossata</taxon>
        <taxon>Ditrysia</taxon>
        <taxon>Pyraloidea</taxon>
        <taxon>Crambidae</taxon>
        <taxon>Crambinae</taxon>
        <taxon>Diatraea</taxon>
    </lineage>
</organism>
<evidence type="ECO:0000256" key="2">
    <source>
        <dbReference type="ARBA" id="ARBA00008779"/>
    </source>
</evidence>
<evidence type="ECO:0000256" key="7">
    <source>
        <dbReference type="SAM" id="SignalP"/>
    </source>
</evidence>
<dbReference type="GO" id="GO:0006027">
    <property type="term" value="P:glycosaminoglycan catabolic process"/>
    <property type="evidence" value="ECO:0007669"/>
    <property type="project" value="TreeGrafter"/>
</dbReference>
<keyword evidence="4" id="KW-0378">Hydrolase</keyword>
<dbReference type="AlphaFoldDB" id="A0A9N9QZI4"/>
<evidence type="ECO:0000313" key="9">
    <source>
        <dbReference type="EMBL" id="CAG9786420.1"/>
    </source>
</evidence>
<accession>A0A9N9QZI4</accession>
<dbReference type="InterPro" id="IPR017850">
    <property type="entry name" value="Alkaline_phosphatase_core_sf"/>
</dbReference>
<dbReference type="SUPFAM" id="SSF53649">
    <property type="entry name" value="Alkaline phosphatase-like"/>
    <property type="match status" value="1"/>
</dbReference>
<reference evidence="9" key="1">
    <citation type="submission" date="2021-12" db="EMBL/GenBank/DDBJ databases">
        <authorList>
            <person name="King R."/>
        </authorList>
    </citation>
    <scope>NUCLEOTIDE SEQUENCE</scope>
</reference>
<dbReference type="InterPro" id="IPR000917">
    <property type="entry name" value="Sulfatase_N"/>
</dbReference>
<name>A0A9N9QZI4_9NEOP</name>
<feature type="signal peptide" evidence="7">
    <location>
        <begin position="1"/>
        <end position="25"/>
    </location>
</feature>
<keyword evidence="5" id="KW-0325">Glycoprotein</keyword>